<comment type="caution">
    <text evidence="2">The sequence shown here is derived from an EMBL/GenBank/DDBJ whole genome shotgun (WGS) entry which is preliminary data.</text>
</comment>
<dbReference type="AlphaFoldDB" id="A0A9D3Y319"/>
<dbReference type="OrthoDB" id="6087253at2759"/>
<accession>A0A9D3Y319</accession>
<organism evidence="2 3">
    <name type="scientific">Dreissena polymorpha</name>
    <name type="common">Zebra mussel</name>
    <name type="synonym">Mytilus polymorpha</name>
    <dbReference type="NCBI Taxonomy" id="45954"/>
    <lineage>
        <taxon>Eukaryota</taxon>
        <taxon>Metazoa</taxon>
        <taxon>Spiralia</taxon>
        <taxon>Lophotrochozoa</taxon>
        <taxon>Mollusca</taxon>
        <taxon>Bivalvia</taxon>
        <taxon>Autobranchia</taxon>
        <taxon>Heteroconchia</taxon>
        <taxon>Euheterodonta</taxon>
        <taxon>Imparidentia</taxon>
        <taxon>Neoheterodontei</taxon>
        <taxon>Myida</taxon>
        <taxon>Dreissenoidea</taxon>
        <taxon>Dreissenidae</taxon>
        <taxon>Dreissena</taxon>
    </lineage>
</organism>
<protein>
    <submittedName>
        <fullName evidence="2">Uncharacterized protein</fullName>
    </submittedName>
</protein>
<reference evidence="2" key="1">
    <citation type="journal article" date="2019" name="bioRxiv">
        <title>The Genome of the Zebra Mussel, Dreissena polymorpha: A Resource for Invasive Species Research.</title>
        <authorList>
            <person name="McCartney M.A."/>
            <person name="Auch B."/>
            <person name="Kono T."/>
            <person name="Mallez S."/>
            <person name="Zhang Y."/>
            <person name="Obille A."/>
            <person name="Becker A."/>
            <person name="Abrahante J.E."/>
            <person name="Garbe J."/>
            <person name="Badalamenti J.P."/>
            <person name="Herman A."/>
            <person name="Mangelson H."/>
            <person name="Liachko I."/>
            <person name="Sullivan S."/>
            <person name="Sone E.D."/>
            <person name="Koren S."/>
            <person name="Silverstein K.A.T."/>
            <person name="Beckman K.B."/>
            <person name="Gohl D.M."/>
        </authorList>
    </citation>
    <scope>NUCLEOTIDE SEQUENCE</scope>
    <source>
        <strain evidence="2">Duluth1</strain>
        <tissue evidence="2">Whole animal</tissue>
    </source>
</reference>
<evidence type="ECO:0000313" key="2">
    <source>
        <dbReference type="EMBL" id="KAH3691675.1"/>
    </source>
</evidence>
<reference evidence="2" key="2">
    <citation type="submission" date="2020-11" db="EMBL/GenBank/DDBJ databases">
        <authorList>
            <person name="McCartney M.A."/>
            <person name="Auch B."/>
            <person name="Kono T."/>
            <person name="Mallez S."/>
            <person name="Becker A."/>
            <person name="Gohl D.M."/>
            <person name="Silverstein K.A.T."/>
            <person name="Koren S."/>
            <person name="Bechman K.B."/>
            <person name="Herman A."/>
            <person name="Abrahante J.E."/>
            <person name="Garbe J."/>
        </authorList>
    </citation>
    <scope>NUCLEOTIDE SEQUENCE</scope>
    <source>
        <strain evidence="2">Duluth1</strain>
        <tissue evidence="2">Whole animal</tissue>
    </source>
</reference>
<proteinExistence type="predicted"/>
<evidence type="ECO:0000313" key="3">
    <source>
        <dbReference type="Proteomes" id="UP000828390"/>
    </source>
</evidence>
<evidence type="ECO:0000256" key="1">
    <source>
        <dbReference type="SAM" id="MobiDB-lite"/>
    </source>
</evidence>
<feature type="region of interest" description="Disordered" evidence="1">
    <location>
        <begin position="289"/>
        <end position="326"/>
    </location>
</feature>
<name>A0A9D3Y319_DREPO</name>
<feature type="compositionally biased region" description="Polar residues" evidence="1">
    <location>
        <begin position="296"/>
        <end position="315"/>
    </location>
</feature>
<dbReference type="EMBL" id="JAIWYP010000032">
    <property type="protein sequence ID" value="KAH3691675.1"/>
    <property type="molecule type" value="Genomic_DNA"/>
</dbReference>
<keyword evidence="3" id="KW-1185">Reference proteome</keyword>
<sequence>MGRDNLSIVSLNSARRGFESLNGRQRTPYLERILQSSNPDICFLPGDDKAIGLNAVVGYQQFLVPSADGTVLLYNHKRMSMKQPEVNINAIGPLPGLDLGQMVCPGVEVYALEENRVVREFSMISWKYTLFTECRLPEKTTLAESIIIFAQRLAWMSQKPLLIGGEMPIDHGTLQNIVKKICHDNQELFLADISPEMKEIGYLPSNIKSSLRSLRHVFMMNVFRCGTSFTKPQEIVQTWNAGPPNADCFIASKALELTEAKLLDVEPVSARKVEMLNLENTYCQSKTETEVKQPTHRPSCTTTQQGYYPTSTTMTVPARPAKHSGG</sequence>
<gene>
    <name evidence="2" type="ORF">DPMN_191712</name>
</gene>
<dbReference type="Proteomes" id="UP000828390">
    <property type="component" value="Unassembled WGS sequence"/>
</dbReference>